<gene>
    <name evidence="1" type="ORF">G3I59_03580</name>
    <name evidence="2" type="ORF">SAMN05421854_120142</name>
</gene>
<dbReference type="Proteomes" id="UP000470404">
    <property type="component" value="Unassembled WGS sequence"/>
</dbReference>
<proteinExistence type="predicted"/>
<dbReference type="EMBL" id="FOWC01000020">
    <property type="protein sequence ID" value="SFQ71593.1"/>
    <property type="molecule type" value="Genomic_DNA"/>
</dbReference>
<accession>A0A1I6ASD0</accession>
<name>A0A1I6ASD0_9PSEU</name>
<sequence length="118" mass="12424">MDHSATSPAPAEQAQTALRRLRREAGAGGYECPAELYRTLGLLSLLADDLSELLPDLSGQLEEALLAGRVRHRSDDAQAACDAVASAAHSISVARFTALLVGQEIQNAQTAIRDLAAT</sequence>
<protein>
    <submittedName>
        <fullName evidence="2">Uncharacterized protein</fullName>
    </submittedName>
</protein>
<dbReference type="Proteomes" id="UP000199137">
    <property type="component" value="Unassembled WGS sequence"/>
</dbReference>
<dbReference type="RefSeq" id="WP_067584199.1">
    <property type="nucleotide sequence ID" value="NZ_FOWC01000020.1"/>
</dbReference>
<evidence type="ECO:0000313" key="1">
    <source>
        <dbReference type="EMBL" id="NEC54703.1"/>
    </source>
</evidence>
<reference evidence="1 4" key="2">
    <citation type="submission" date="2020-01" db="EMBL/GenBank/DDBJ databases">
        <title>Insect and environment-associated Actinomycetes.</title>
        <authorList>
            <person name="Currrie C."/>
            <person name="Chevrette M."/>
            <person name="Carlson C."/>
            <person name="Stubbendieck R."/>
            <person name="Wendt-Pienkowski E."/>
        </authorList>
    </citation>
    <scope>NUCLEOTIDE SEQUENCE [LARGE SCALE GENOMIC DNA]</scope>
    <source>
        <strain evidence="1 4">SID8386</strain>
    </source>
</reference>
<evidence type="ECO:0000313" key="4">
    <source>
        <dbReference type="Proteomes" id="UP000470404"/>
    </source>
</evidence>
<keyword evidence="4" id="KW-1185">Reference proteome</keyword>
<dbReference type="STRING" id="112413.SAMN05421854_120142"/>
<dbReference type="EMBL" id="JAAGNC010000029">
    <property type="protein sequence ID" value="NEC54703.1"/>
    <property type="molecule type" value="Genomic_DNA"/>
</dbReference>
<dbReference type="AlphaFoldDB" id="A0A1I6ASD0"/>
<organism evidence="2 3">
    <name type="scientific">Amycolatopsis rubida</name>
    <dbReference type="NCBI Taxonomy" id="112413"/>
    <lineage>
        <taxon>Bacteria</taxon>
        <taxon>Bacillati</taxon>
        <taxon>Actinomycetota</taxon>
        <taxon>Actinomycetes</taxon>
        <taxon>Pseudonocardiales</taxon>
        <taxon>Pseudonocardiaceae</taxon>
        <taxon>Amycolatopsis</taxon>
    </lineage>
</organism>
<evidence type="ECO:0000313" key="2">
    <source>
        <dbReference type="EMBL" id="SFQ71593.1"/>
    </source>
</evidence>
<reference evidence="2 3" key="1">
    <citation type="submission" date="2016-10" db="EMBL/GenBank/DDBJ databases">
        <authorList>
            <person name="de Groot N.N."/>
        </authorList>
    </citation>
    <scope>NUCLEOTIDE SEQUENCE [LARGE SCALE GENOMIC DNA]</scope>
    <source>
        <strain evidence="2 3">DSM 44637</strain>
    </source>
</reference>
<evidence type="ECO:0000313" key="3">
    <source>
        <dbReference type="Proteomes" id="UP000199137"/>
    </source>
</evidence>